<dbReference type="EMBL" id="KB644412">
    <property type="protein sequence ID" value="EPS30416.1"/>
    <property type="molecule type" value="Genomic_DNA"/>
</dbReference>
<sequence>MARQAQTCLTHMVIWMKPHNSQLDGSEATSIKMVDIHYFHWDWRENGFFEPVSFKRLTDSSFNLIRRLHFTADASISHVLPEQGRTNGSLV</sequence>
<dbReference type="AlphaFoldDB" id="S7ZP46"/>
<evidence type="ECO:0000313" key="2">
    <source>
        <dbReference type="Proteomes" id="UP000019376"/>
    </source>
</evidence>
<accession>S7ZP46</accession>
<gene>
    <name evidence="1" type="ORF">PDE_05367</name>
</gene>
<organism evidence="1 2">
    <name type="scientific">Penicillium oxalicum (strain 114-2 / CGMCC 5302)</name>
    <name type="common">Penicillium decumbens</name>
    <dbReference type="NCBI Taxonomy" id="933388"/>
    <lineage>
        <taxon>Eukaryota</taxon>
        <taxon>Fungi</taxon>
        <taxon>Dikarya</taxon>
        <taxon>Ascomycota</taxon>
        <taxon>Pezizomycotina</taxon>
        <taxon>Eurotiomycetes</taxon>
        <taxon>Eurotiomycetidae</taxon>
        <taxon>Eurotiales</taxon>
        <taxon>Aspergillaceae</taxon>
        <taxon>Penicillium</taxon>
    </lineage>
</organism>
<dbReference type="Proteomes" id="UP000019376">
    <property type="component" value="Unassembled WGS sequence"/>
</dbReference>
<proteinExistence type="predicted"/>
<dbReference type="HOGENOM" id="CLU_2427746_0_0_1"/>
<keyword evidence="2" id="KW-1185">Reference proteome</keyword>
<evidence type="ECO:0000313" key="1">
    <source>
        <dbReference type="EMBL" id="EPS30416.1"/>
    </source>
</evidence>
<protein>
    <submittedName>
        <fullName evidence="1">Uncharacterized protein</fullName>
    </submittedName>
</protein>
<reference evidence="1 2" key="1">
    <citation type="journal article" date="2013" name="PLoS ONE">
        <title>Genomic and secretomic analyses reveal unique features of the lignocellulolytic enzyme system of Penicillium decumbens.</title>
        <authorList>
            <person name="Liu G."/>
            <person name="Zhang L."/>
            <person name="Wei X."/>
            <person name="Zou G."/>
            <person name="Qin Y."/>
            <person name="Ma L."/>
            <person name="Li J."/>
            <person name="Zheng H."/>
            <person name="Wang S."/>
            <person name="Wang C."/>
            <person name="Xun L."/>
            <person name="Zhao G.-P."/>
            <person name="Zhou Z."/>
            <person name="Qu Y."/>
        </authorList>
    </citation>
    <scope>NUCLEOTIDE SEQUENCE [LARGE SCALE GENOMIC DNA]</scope>
    <source>
        <strain evidence="2">114-2 / CGMCC 5302</strain>
    </source>
</reference>
<name>S7ZP46_PENO1</name>